<dbReference type="Proteomes" id="UP000649739">
    <property type="component" value="Unassembled WGS sequence"/>
</dbReference>
<dbReference type="SUPFAM" id="SSF56519">
    <property type="entry name" value="Penicillin binding protein dimerisation domain"/>
    <property type="match status" value="1"/>
</dbReference>
<feature type="domain" description="Penicillin-binding protein transpeptidase" evidence="6">
    <location>
        <begin position="471"/>
        <end position="775"/>
    </location>
</feature>
<feature type="transmembrane region" description="Helical" evidence="5">
    <location>
        <begin position="229"/>
        <end position="248"/>
    </location>
</feature>
<evidence type="ECO:0000313" key="8">
    <source>
        <dbReference type="EMBL" id="GGJ85527.1"/>
    </source>
</evidence>
<feature type="domain" description="Penicillin-binding protein dimerisation" evidence="7">
    <location>
        <begin position="270"/>
        <end position="423"/>
    </location>
</feature>
<evidence type="ECO:0000256" key="1">
    <source>
        <dbReference type="ARBA" id="ARBA00004370"/>
    </source>
</evidence>
<proteinExistence type="inferred from homology"/>
<feature type="region of interest" description="Disordered" evidence="4">
    <location>
        <begin position="1"/>
        <end position="222"/>
    </location>
</feature>
<dbReference type="PANTHER" id="PTHR30627:SF1">
    <property type="entry name" value="PEPTIDOGLYCAN D,D-TRANSPEPTIDASE FTSI"/>
    <property type="match status" value="1"/>
</dbReference>
<dbReference type="PANTHER" id="PTHR30627">
    <property type="entry name" value="PEPTIDOGLYCAN D,D-TRANSPEPTIDASE"/>
    <property type="match status" value="1"/>
</dbReference>
<dbReference type="InterPro" id="IPR012338">
    <property type="entry name" value="Beta-lactam/transpept-like"/>
</dbReference>
<reference evidence="8" key="1">
    <citation type="journal article" date="2014" name="Int. J. Syst. Evol. Microbiol.">
        <title>Complete genome sequence of Corynebacterium casei LMG S-19264T (=DSM 44701T), isolated from a smear-ripened cheese.</title>
        <authorList>
            <consortium name="US DOE Joint Genome Institute (JGI-PGF)"/>
            <person name="Walter F."/>
            <person name="Albersmeier A."/>
            <person name="Kalinowski J."/>
            <person name="Ruckert C."/>
        </authorList>
    </citation>
    <scope>NUCLEOTIDE SEQUENCE</scope>
    <source>
        <strain evidence="8">JCM 3090</strain>
    </source>
</reference>
<comment type="subcellular location">
    <subcellularLocation>
        <location evidence="1">Membrane</location>
    </subcellularLocation>
</comment>
<dbReference type="Gene3D" id="3.40.710.10">
    <property type="entry name" value="DD-peptidase/beta-lactamase superfamily"/>
    <property type="match status" value="1"/>
</dbReference>
<evidence type="ECO:0000256" key="2">
    <source>
        <dbReference type="ARBA" id="ARBA00007171"/>
    </source>
</evidence>
<evidence type="ECO:0000313" key="9">
    <source>
        <dbReference type="Proteomes" id="UP000649739"/>
    </source>
</evidence>
<feature type="compositionally biased region" description="Basic and acidic residues" evidence="4">
    <location>
        <begin position="1"/>
        <end position="15"/>
    </location>
</feature>
<evidence type="ECO:0000256" key="5">
    <source>
        <dbReference type="SAM" id="Phobius"/>
    </source>
</evidence>
<keyword evidence="5" id="KW-0812">Transmembrane</keyword>
<feature type="compositionally biased region" description="Low complexity" evidence="4">
    <location>
        <begin position="93"/>
        <end position="107"/>
    </location>
</feature>
<name>A0A8J3FBN7_9ACTN</name>
<dbReference type="InterPro" id="IPR001460">
    <property type="entry name" value="PCN-bd_Tpept"/>
</dbReference>
<feature type="compositionally biased region" description="Low complexity" evidence="4">
    <location>
        <begin position="152"/>
        <end position="192"/>
    </location>
</feature>
<evidence type="ECO:0000259" key="6">
    <source>
        <dbReference type="Pfam" id="PF00905"/>
    </source>
</evidence>
<comment type="similarity">
    <text evidence="2">Belongs to the transpeptidase family.</text>
</comment>
<dbReference type="GO" id="GO:0071555">
    <property type="term" value="P:cell wall organization"/>
    <property type="evidence" value="ECO:0007669"/>
    <property type="project" value="TreeGrafter"/>
</dbReference>
<accession>A0A8J3FBN7</accession>
<evidence type="ECO:0000256" key="3">
    <source>
        <dbReference type="ARBA" id="ARBA00023136"/>
    </source>
</evidence>
<dbReference type="GO" id="GO:0005886">
    <property type="term" value="C:plasma membrane"/>
    <property type="evidence" value="ECO:0007669"/>
    <property type="project" value="TreeGrafter"/>
</dbReference>
<dbReference type="InterPro" id="IPR050515">
    <property type="entry name" value="Beta-lactam/transpept"/>
</dbReference>
<keyword evidence="5" id="KW-1133">Transmembrane helix</keyword>
<feature type="compositionally biased region" description="Basic residues" evidence="4">
    <location>
        <begin position="193"/>
        <end position="211"/>
    </location>
</feature>
<dbReference type="Gene3D" id="3.30.450.330">
    <property type="match status" value="1"/>
</dbReference>
<comment type="caution">
    <text evidence="8">The sequence shown here is derived from an EMBL/GenBank/DDBJ whole genome shotgun (WGS) entry which is preliminary data.</text>
</comment>
<organism evidence="8 9">
    <name type="scientific">Pilimelia anulata</name>
    <dbReference type="NCBI Taxonomy" id="53371"/>
    <lineage>
        <taxon>Bacteria</taxon>
        <taxon>Bacillati</taxon>
        <taxon>Actinomycetota</taxon>
        <taxon>Actinomycetes</taxon>
        <taxon>Micromonosporales</taxon>
        <taxon>Micromonosporaceae</taxon>
        <taxon>Pilimelia</taxon>
    </lineage>
</organism>
<dbReference type="Pfam" id="PF00905">
    <property type="entry name" value="Transpeptidase"/>
    <property type="match status" value="1"/>
</dbReference>
<dbReference type="AlphaFoldDB" id="A0A8J3FBN7"/>
<keyword evidence="3 5" id="KW-0472">Membrane</keyword>
<evidence type="ECO:0000259" key="7">
    <source>
        <dbReference type="Pfam" id="PF03717"/>
    </source>
</evidence>
<dbReference type="RefSeq" id="WP_229783383.1">
    <property type="nucleotide sequence ID" value="NZ_BMQB01000002.1"/>
</dbReference>
<gene>
    <name evidence="8" type="ORF">GCM10010123_14020</name>
</gene>
<reference evidence="8" key="2">
    <citation type="submission" date="2020-09" db="EMBL/GenBank/DDBJ databases">
        <authorList>
            <person name="Sun Q."/>
            <person name="Ohkuma M."/>
        </authorList>
    </citation>
    <scope>NUCLEOTIDE SEQUENCE</scope>
    <source>
        <strain evidence="8">JCM 3090</strain>
    </source>
</reference>
<keyword evidence="9" id="KW-1185">Reference proteome</keyword>
<dbReference type="Gene3D" id="3.90.1310.10">
    <property type="entry name" value="Penicillin-binding protein 2a (Domain 2)"/>
    <property type="match status" value="1"/>
</dbReference>
<dbReference type="Pfam" id="PF03717">
    <property type="entry name" value="PBP_dimer"/>
    <property type="match status" value="1"/>
</dbReference>
<dbReference type="InterPro" id="IPR036138">
    <property type="entry name" value="PBP_dimer_sf"/>
</dbReference>
<dbReference type="GO" id="GO:0008658">
    <property type="term" value="F:penicillin binding"/>
    <property type="evidence" value="ECO:0007669"/>
    <property type="project" value="InterPro"/>
</dbReference>
<evidence type="ECO:0000256" key="4">
    <source>
        <dbReference type="SAM" id="MobiDB-lite"/>
    </source>
</evidence>
<sequence length="798" mass="83976">MARPSDPRDDADAPARRGGRGGISDARRYTPRGRTVREQAQRAGDPARPALRVVDGAGPDAPVRTRRPARPGSGHDDDPGPADGGAHDERATRTAARGAPRPRPAAGRRGRADDDEAEDAGPRRAAPRRPTADRAAPRATPADRATADRSAARTATGARTGTAGRTDPAGRAGAKGRAAGARSGSAAAARQRLAAHPRRRPLAGIARKLRDRRSAAPPRLGDPRRRLRLATVLALAMFVVVGVRLVGLQVTDASAFARDGLRSRLDRVPLPAKRGAIIDRAGAVLARSVEARYVYADPTQVADPAAAGRLLSPLLGVAQSELLPKLIPHARDDGRPAEFEYLQRGVSPDVAARVADLKLAGVHTAHDERREVPGHDVAANLIGFTGADLDGLEGMEARYDNLLRGRDGEWVFERGADGGQYENLAIPGGYQKQTPAQPGSALRLTLDRDVQFHTQRTLYQHMSRVRATWAAAVVLDASNGEVVAQASYPTYDAADPLRQPARAREDQATSAVVDPGSVHKALVLGAALQEGAIRADAAIEIGPTIKKGDQVFADTHPYYRPRRVSLAGIMAYSSNVGTIKIADRLGAAKLYEYQRRFGLGRATGVGVPGEAPGLVQPPDRWSGSAYGSVPIGHGVAATPVQIAAAYGAIANNGTWIQPHLIKEVIAPDGTVKPGPRPTVRAVLNPANAAVVRRAMEAVVSVRGATGTAAAIRGYRVAGKTGTGKQVVDSKYTPGEVASFVGMAPANAPRYVVAVFAHTPGGEGGAVAAPAFRDIMSFTLSRNKVPPTLSRPPTFVFYP</sequence>
<dbReference type="SUPFAM" id="SSF56601">
    <property type="entry name" value="beta-lactamase/transpeptidase-like"/>
    <property type="match status" value="1"/>
</dbReference>
<dbReference type="EMBL" id="BMQB01000002">
    <property type="protein sequence ID" value="GGJ85527.1"/>
    <property type="molecule type" value="Genomic_DNA"/>
</dbReference>
<protein>
    <submittedName>
        <fullName evidence="8">Uncharacterized protein</fullName>
    </submittedName>
</protein>
<dbReference type="InterPro" id="IPR005311">
    <property type="entry name" value="PBP_dimer"/>
</dbReference>